<gene>
    <name evidence="2" type="ORF">PLBR_LOCUS696</name>
</gene>
<reference evidence="2 3" key="1">
    <citation type="submission" date="2018-03" db="EMBL/GenBank/DDBJ databases">
        <authorList>
            <person name="Fogelqvist J."/>
        </authorList>
    </citation>
    <scope>NUCLEOTIDE SEQUENCE [LARGE SCALE GENOMIC DNA]</scope>
</reference>
<keyword evidence="2" id="KW-0496">Mitochondrion</keyword>
<accession>A0A3P3XZW0</accession>
<feature type="region of interest" description="Disordered" evidence="1">
    <location>
        <begin position="325"/>
        <end position="365"/>
    </location>
</feature>
<feature type="compositionally biased region" description="Basic and acidic residues" evidence="1">
    <location>
        <begin position="287"/>
        <end position="298"/>
    </location>
</feature>
<organism evidence="2 3">
    <name type="scientific">Plasmodiophora brassicae</name>
    <name type="common">Clubroot disease agent</name>
    <dbReference type="NCBI Taxonomy" id="37360"/>
    <lineage>
        <taxon>Eukaryota</taxon>
        <taxon>Sar</taxon>
        <taxon>Rhizaria</taxon>
        <taxon>Endomyxa</taxon>
        <taxon>Phytomyxea</taxon>
        <taxon>Plasmodiophorida</taxon>
        <taxon>Plasmodiophoridae</taxon>
        <taxon>Plasmodiophora</taxon>
    </lineage>
</organism>
<protein>
    <submittedName>
        <fullName evidence="2">Uncharacterized protein</fullName>
    </submittedName>
</protein>
<evidence type="ECO:0000313" key="3">
    <source>
        <dbReference type="Proteomes" id="UP000290189"/>
    </source>
</evidence>
<name>A0A3P3XZW0_PLABS</name>
<proteinExistence type="predicted"/>
<geneLocation type="mitochondrion" evidence="2"/>
<dbReference type="Proteomes" id="UP000290189">
    <property type="component" value="Unassembled WGS sequence"/>
</dbReference>
<feature type="region of interest" description="Disordered" evidence="1">
    <location>
        <begin position="166"/>
        <end position="204"/>
    </location>
</feature>
<evidence type="ECO:0000313" key="2">
    <source>
        <dbReference type="EMBL" id="SPQ93481.1"/>
    </source>
</evidence>
<dbReference type="AlphaFoldDB" id="A0A3P3XZW0"/>
<sequence>MLTHRAFNSTGVGLRMGKAHSRFRGTGAVTKADLQGLRDGGRVYLEQLQQQLSKTTMDKDVLEHELANVRLWLDRVDSANTELLEALKDIRAKLAVAQEETEAKRQRIRALEAQCEADADRIEALQKEVRAGSRASRPGSISVGQGGSKDFTSEIDALRKELQQVKSERDSAMASPLSGMAITPISETESSAQPSPRESEEVSRLRLELRKRDRMLRKQNRTHSQQLRDVSEAEIARDWQANQDVLAADRPDNAADRSVEAFVKAHTAVLTRASKFLENLQQTSEQLSKELERDREQWDLEQQQRQSQLDQMLDTDDPEIEQQSQVLAPKKAFDEKPKEAIKATSRPAPRDKHADSQGSIEMAVRSRHVGTYGPLSEADDRLLNEAIRVEFQKELKPVEPAPAKRRLRLI</sequence>
<evidence type="ECO:0000256" key="1">
    <source>
        <dbReference type="SAM" id="MobiDB-lite"/>
    </source>
</evidence>
<feature type="region of interest" description="Disordered" evidence="1">
    <location>
        <begin position="129"/>
        <end position="149"/>
    </location>
</feature>
<feature type="compositionally biased region" description="Low complexity" evidence="1">
    <location>
        <begin position="300"/>
        <end position="311"/>
    </location>
</feature>
<feature type="compositionally biased region" description="Basic and acidic residues" evidence="1">
    <location>
        <begin position="331"/>
        <end position="341"/>
    </location>
</feature>
<feature type="region of interest" description="Disordered" evidence="1">
    <location>
        <begin position="287"/>
        <end position="311"/>
    </location>
</feature>
<dbReference type="EMBL" id="OVEO01000001">
    <property type="protein sequence ID" value="SPQ93481.1"/>
    <property type="molecule type" value="Genomic_DNA"/>
</dbReference>